<accession>A0A317Y501</accession>
<feature type="compositionally biased region" description="Basic and acidic residues" evidence="1">
    <location>
        <begin position="115"/>
        <end position="148"/>
    </location>
</feature>
<dbReference type="AlphaFoldDB" id="A0A317Y501"/>
<proteinExistence type="predicted"/>
<gene>
    <name evidence="2" type="ORF">Zm00014a_037634</name>
</gene>
<evidence type="ECO:0000256" key="1">
    <source>
        <dbReference type="SAM" id="MobiDB-lite"/>
    </source>
</evidence>
<evidence type="ECO:0000313" key="2">
    <source>
        <dbReference type="EMBL" id="PWZ53768.1"/>
    </source>
</evidence>
<feature type="region of interest" description="Disordered" evidence="1">
    <location>
        <begin position="105"/>
        <end position="148"/>
    </location>
</feature>
<comment type="caution">
    <text evidence="2">The sequence shown here is derived from an EMBL/GenBank/DDBJ whole genome shotgun (WGS) entry which is preliminary data.</text>
</comment>
<sequence length="148" mass="15843">MGTKARSRLTEEHGVEVSCSGRGAGDDRESSTAMGALPRSASVSCEGNDDAQEDGAKPWSWKPSEQIGATMAGRSWEVEDNGWAAEGKARLGMELGTDEIRAGKQAGVGGRRWSVARDKADGQHSEKKSEENGERWKKEKDLYDGGSG</sequence>
<organism evidence="2">
    <name type="scientific">Zea mays</name>
    <name type="common">Maize</name>
    <dbReference type="NCBI Taxonomy" id="4577"/>
    <lineage>
        <taxon>Eukaryota</taxon>
        <taxon>Viridiplantae</taxon>
        <taxon>Streptophyta</taxon>
        <taxon>Embryophyta</taxon>
        <taxon>Tracheophyta</taxon>
        <taxon>Spermatophyta</taxon>
        <taxon>Magnoliopsida</taxon>
        <taxon>Liliopsida</taxon>
        <taxon>Poales</taxon>
        <taxon>Poaceae</taxon>
        <taxon>PACMAD clade</taxon>
        <taxon>Panicoideae</taxon>
        <taxon>Andropogonodae</taxon>
        <taxon>Andropogoneae</taxon>
        <taxon>Tripsacinae</taxon>
        <taxon>Zea</taxon>
    </lineage>
</organism>
<reference evidence="2" key="1">
    <citation type="journal article" date="2018" name="Nat. Genet.">
        <title>Extensive intraspecific gene order and gene structural variations between Mo17 and other maize genomes.</title>
        <authorList>
            <person name="Sun S."/>
            <person name="Zhou Y."/>
            <person name="Chen J."/>
            <person name="Shi J."/>
            <person name="Zhao H."/>
            <person name="Zhao H."/>
            <person name="Song W."/>
            <person name="Zhang M."/>
            <person name="Cui Y."/>
            <person name="Dong X."/>
            <person name="Liu H."/>
            <person name="Ma X."/>
            <person name="Jiao Y."/>
            <person name="Wang B."/>
            <person name="Wei X."/>
            <person name="Stein J.C."/>
            <person name="Glaubitz J.C."/>
            <person name="Lu F."/>
            <person name="Yu G."/>
            <person name="Liang C."/>
            <person name="Fengler K."/>
            <person name="Li B."/>
            <person name="Rafalski A."/>
            <person name="Schnable P.S."/>
            <person name="Ware D.H."/>
            <person name="Buckler E.S."/>
            <person name="Lai J."/>
        </authorList>
    </citation>
    <scope>NUCLEOTIDE SEQUENCE [LARGE SCALE GENOMIC DNA]</scope>
    <source>
        <tissue evidence="2">Seedling</tissue>
    </source>
</reference>
<name>A0A317Y501_MAIZE</name>
<feature type="region of interest" description="Disordered" evidence="1">
    <location>
        <begin position="1"/>
        <end position="62"/>
    </location>
</feature>
<dbReference type="Proteomes" id="UP000251960">
    <property type="component" value="Chromosome 1"/>
</dbReference>
<dbReference type="EMBL" id="NCVQ01000001">
    <property type="protein sequence ID" value="PWZ53768.1"/>
    <property type="molecule type" value="Genomic_DNA"/>
</dbReference>
<protein>
    <submittedName>
        <fullName evidence="2">Uncharacterized protein</fullName>
    </submittedName>
</protein>